<dbReference type="FunFam" id="3.40.605.10:FF:000001">
    <property type="entry name" value="Aldehyde dehydrogenase 1"/>
    <property type="match status" value="1"/>
</dbReference>
<dbReference type="PANTHER" id="PTHR11699">
    <property type="entry name" value="ALDEHYDE DEHYDROGENASE-RELATED"/>
    <property type="match status" value="1"/>
</dbReference>
<dbReference type="SUPFAM" id="SSF53720">
    <property type="entry name" value="ALDH-like"/>
    <property type="match status" value="2"/>
</dbReference>
<dbReference type="InParanoid" id="A0A409XVD5"/>
<feature type="domain" description="Aldehyde dehydrogenase" evidence="6">
    <location>
        <begin position="3"/>
        <end position="452"/>
    </location>
</feature>
<dbReference type="AlphaFoldDB" id="A0A409XVD5"/>
<dbReference type="EMBL" id="NHYD01000271">
    <property type="protein sequence ID" value="PPQ94700.1"/>
    <property type="molecule type" value="Genomic_DNA"/>
</dbReference>
<dbReference type="Pfam" id="PF00171">
    <property type="entry name" value="Aldedh"/>
    <property type="match status" value="2"/>
</dbReference>
<evidence type="ECO:0000313" key="7">
    <source>
        <dbReference type="EMBL" id="PPQ94700.1"/>
    </source>
</evidence>
<dbReference type="FunFam" id="3.40.309.10:FF:000012">
    <property type="entry name" value="Betaine aldehyde dehydrogenase"/>
    <property type="match status" value="1"/>
</dbReference>
<name>A0A409XVD5_PSICY</name>
<dbReference type="GO" id="GO:0016620">
    <property type="term" value="F:oxidoreductase activity, acting on the aldehyde or oxo group of donors, NAD or NADP as acceptor"/>
    <property type="evidence" value="ECO:0007669"/>
    <property type="project" value="InterPro"/>
</dbReference>
<dbReference type="InterPro" id="IPR016163">
    <property type="entry name" value="Ald_DH_C"/>
</dbReference>
<keyword evidence="3" id="KW-0520">NAD</keyword>
<protein>
    <recommendedName>
        <fullName evidence="6">Aldehyde dehydrogenase domain-containing protein</fullName>
    </recommendedName>
</protein>
<dbReference type="STRING" id="93625.A0A409XVD5"/>
<comment type="caution">
    <text evidence="7">The sequence shown here is derived from an EMBL/GenBank/DDBJ whole genome shotgun (WGS) entry which is preliminary data.</text>
</comment>
<feature type="domain" description="Aldehyde dehydrogenase" evidence="6">
    <location>
        <begin position="473"/>
        <end position="903"/>
    </location>
</feature>
<dbReference type="FunFam" id="3.40.309.10:FF:000065">
    <property type="entry name" value="Aldehyde dehydrogenase3"/>
    <property type="match status" value="1"/>
</dbReference>
<sequence>MSFVEGRGERLTVTNPATKETIASVHVAGAKEVDEAVAAAEKAWPVWADGDPAVRAKALHKLADLMDENASALGLAQTSEMGKPLTMSTQEVYYSAQIVRYFAGLADKVHGKTSLNVPGFLGLEIRQPYGVTAGIVPWNAPIITLIIKIAPALATGNAAIIKSSEKSPLSALLVAGLINQAGIPEGVVSILSGARETGELLSSHMRIRKISFTGSSAAGKAVAQAAARSNLKSVTLELGGKSPVIVFDDCDMEDALSRVIDSFTRNSGQICIAGTRVYVQDTIFDQFARKFVDGIHALKFGDPTDQTTNAGPQVDNIQHKRVLEYLEIGKRESRVLVGGNAGDDKGYYITPTVFTDVKDDSKINQEEIFGPVTILHKFTSEEEVLKRANDTEYGLAAYIFTKDISRAIRFAKGLEAGQVGVNTTGMADSNLAFGGWKGSGIGRELGEHGIHSLSPNTSLLPESMSFHQYACQFVEGSGERLTVINPATKEKIASVHVAGIKEVDAAVDAAEKAWPAWANGDPAIRAKALNKVADLVEENASILASVLSTEMGKPLHQCINDAHYLAHIYRYFAGMADKVHGKTSLNVPGFLGMEIRQPYGVTAGIIPWHLYLTFQTVATGNASIIKTSEKSPLNALVFAKLAKQAGIPDGILTILSGARETGELLSSHMRIRKIAFTGSTAAGKAVAQAAARSNLKSVTLELGGKSPLIVFDDCDFEDTLPKALASFTTNSGQVCIAGSRIYVQDTIYDKFAKRLAASVEQLKIGDPSDRTNAAGPLVDSLQYKRVLDYLEVGKSEGKLLAGGIAGDERGYYVRPTVFTDVKDDARINREEIFGPVAVLHRFTTEEEVLRSIFTKDVSRAIRFAKGLEAGKVVVNAAGMSDSNLAFGGWKGSGIGRELGEHCMYTLMLPSRPDYFMDFLTTLSPAIHAYTEVKTIFIR</sequence>
<evidence type="ECO:0000313" key="8">
    <source>
        <dbReference type="Proteomes" id="UP000283269"/>
    </source>
</evidence>
<dbReference type="OrthoDB" id="310895at2759"/>
<dbReference type="FunFam" id="3.40.605.10:FF:000007">
    <property type="entry name" value="NAD/NADP-dependent betaine aldehyde dehydrogenase"/>
    <property type="match status" value="1"/>
</dbReference>
<dbReference type="InterPro" id="IPR015590">
    <property type="entry name" value="Aldehyde_DH_dom"/>
</dbReference>
<evidence type="ECO:0000256" key="1">
    <source>
        <dbReference type="ARBA" id="ARBA00009986"/>
    </source>
</evidence>
<dbReference type="Proteomes" id="UP000283269">
    <property type="component" value="Unassembled WGS sequence"/>
</dbReference>
<dbReference type="InterPro" id="IPR016162">
    <property type="entry name" value="Ald_DH_N"/>
</dbReference>
<dbReference type="Gene3D" id="3.40.605.10">
    <property type="entry name" value="Aldehyde Dehydrogenase, Chain A, domain 1"/>
    <property type="match status" value="2"/>
</dbReference>
<gene>
    <name evidence="7" type="ORF">CVT25_009555</name>
</gene>
<dbReference type="PROSITE" id="PS00687">
    <property type="entry name" value="ALDEHYDE_DEHYDR_GLU"/>
    <property type="match status" value="2"/>
</dbReference>
<dbReference type="InterPro" id="IPR016161">
    <property type="entry name" value="Ald_DH/histidinol_DH"/>
</dbReference>
<dbReference type="InterPro" id="IPR029510">
    <property type="entry name" value="Ald_DH_CS_GLU"/>
</dbReference>
<comment type="similarity">
    <text evidence="1 5">Belongs to the aldehyde dehydrogenase family.</text>
</comment>
<evidence type="ECO:0000259" key="6">
    <source>
        <dbReference type="Pfam" id="PF00171"/>
    </source>
</evidence>
<evidence type="ECO:0000256" key="4">
    <source>
        <dbReference type="PROSITE-ProRule" id="PRU10007"/>
    </source>
</evidence>
<proteinExistence type="inferred from homology"/>
<organism evidence="7 8">
    <name type="scientific">Psilocybe cyanescens</name>
    <dbReference type="NCBI Taxonomy" id="93625"/>
    <lineage>
        <taxon>Eukaryota</taxon>
        <taxon>Fungi</taxon>
        <taxon>Dikarya</taxon>
        <taxon>Basidiomycota</taxon>
        <taxon>Agaricomycotina</taxon>
        <taxon>Agaricomycetes</taxon>
        <taxon>Agaricomycetidae</taxon>
        <taxon>Agaricales</taxon>
        <taxon>Agaricineae</taxon>
        <taxon>Strophariaceae</taxon>
        <taxon>Psilocybe</taxon>
    </lineage>
</organism>
<evidence type="ECO:0000256" key="3">
    <source>
        <dbReference type="ARBA" id="ARBA00023027"/>
    </source>
</evidence>
<keyword evidence="8" id="KW-1185">Reference proteome</keyword>
<reference evidence="7 8" key="1">
    <citation type="journal article" date="2018" name="Evol. Lett.">
        <title>Horizontal gene cluster transfer increased hallucinogenic mushroom diversity.</title>
        <authorList>
            <person name="Reynolds H.T."/>
            <person name="Vijayakumar V."/>
            <person name="Gluck-Thaler E."/>
            <person name="Korotkin H.B."/>
            <person name="Matheny P.B."/>
            <person name="Slot J.C."/>
        </authorList>
    </citation>
    <scope>NUCLEOTIDE SEQUENCE [LARGE SCALE GENOMIC DNA]</scope>
    <source>
        <strain evidence="7 8">2631</strain>
    </source>
</reference>
<evidence type="ECO:0000256" key="5">
    <source>
        <dbReference type="RuleBase" id="RU003345"/>
    </source>
</evidence>
<feature type="active site" evidence="4">
    <location>
        <position position="701"/>
    </location>
</feature>
<keyword evidence="2 5" id="KW-0560">Oxidoreductase</keyword>
<accession>A0A409XVD5</accession>
<evidence type="ECO:0000256" key="2">
    <source>
        <dbReference type="ARBA" id="ARBA00023002"/>
    </source>
</evidence>
<feature type="active site" evidence="4">
    <location>
        <position position="237"/>
    </location>
</feature>
<dbReference type="Gene3D" id="3.40.309.10">
    <property type="entry name" value="Aldehyde Dehydrogenase, Chain A, domain 2"/>
    <property type="match status" value="2"/>
</dbReference>